<evidence type="ECO:0000313" key="6">
    <source>
        <dbReference type="EMBL" id="GGG69684.1"/>
    </source>
</evidence>
<keyword evidence="2 5" id="KW-0812">Transmembrane</keyword>
<feature type="transmembrane region" description="Helical" evidence="5">
    <location>
        <begin position="194"/>
        <end position="216"/>
    </location>
</feature>
<evidence type="ECO:0000256" key="3">
    <source>
        <dbReference type="ARBA" id="ARBA00022989"/>
    </source>
</evidence>
<dbReference type="EMBL" id="BMGT01000001">
    <property type="protein sequence ID" value="GGG69684.1"/>
    <property type="molecule type" value="Genomic_DNA"/>
</dbReference>
<sequence>MANLPELSVANGSTAVEPEFRKALGLFDSIMIVAGIMVGSGIFIVSAEISRQVGSAGWLLVTWLITGVLTVAGALSYGELAAMMPEAGGMYVYLREAFSPMLGFLYGWTLLTVIQTGTIAAVAIAFARFSGVAFPIISESRYLIAPIHVLPGYAISLSTAQALALGIILVIAAINCYGVQWGKFIQNLFTMAKLIGMVALLALGAVAFFLHPGIFHVNFAGAWKPLNVTKIGNTEITTAFGMIIAVCVSQTGSLFSADSWHDITFVAGEVRNPRRNLPLALGIGTSLVIVLYLLCNLCYLAVLPLHAIQTAPDDRVATLVVDTVLPGIGKLAMALLIMVSTYGTVNALTLAGGRACYAMAQDGLFFRRAGLLNSSQVPGWALVLQCVWSLFLVLSRTYSATTGAYGNLYSNLLDYVISAALLFYIFTVAGLFRLRRIRPDAHRPYRAWGYPWLPATYIAGASVILAALFCYRTATTWPGLLIIASGVPVYFLLRHRLPKKSVSP</sequence>
<feature type="transmembrane region" description="Helical" evidence="5">
    <location>
        <begin position="475"/>
        <end position="493"/>
    </location>
</feature>
<dbReference type="PANTHER" id="PTHR11785">
    <property type="entry name" value="AMINO ACID TRANSPORTER"/>
    <property type="match status" value="1"/>
</dbReference>
<evidence type="ECO:0000256" key="1">
    <source>
        <dbReference type="ARBA" id="ARBA00004141"/>
    </source>
</evidence>
<dbReference type="Gene3D" id="1.20.1740.10">
    <property type="entry name" value="Amino acid/polyamine transporter I"/>
    <property type="match status" value="1"/>
</dbReference>
<dbReference type="InterPro" id="IPR002293">
    <property type="entry name" value="AA/rel_permease1"/>
</dbReference>
<keyword evidence="7" id="KW-1185">Reference proteome</keyword>
<feature type="transmembrane region" description="Helical" evidence="5">
    <location>
        <begin position="236"/>
        <end position="257"/>
    </location>
</feature>
<dbReference type="Proteomes" id="UP000647241">
    <property type="component" value="Unassembled WGS sequence"/>
</dbReference>
<gene>
    <name evidence="6" type="ORF">GCM10011585_09720</name>
</gene>
<proteinExistence type="predicted"/>
<protein>
    <submittedName>
        <fullName evidence="6">Amino acid transporter</fullName>
    </submittedName>
</protein>
<dbReference type="AlphaFoldDB" id="A0A917M0L0"/>
<dbReference type="PIRSF" id="PIRSF006060">
    <property type="entry name" value="AA_transporter"/>
    <property type="match status" value="1"/>
</dbReference>
<dbReference type="GO" id="GO:0016020">
    <property type="term" value="C:membrane"/>
    <property type="evidence" value="ECO:0007669"/>
    <property type="project" value="UniProtKB-SubCell"/>
</dbReference>
<feature type="transmembrane region" description="Helical" evidence="5">
    <location>
        <begin position="377"/>
        <end position="395"/>
    </location>
</feature>
<dbReference type="Pfam" id="PF13520">
    <property type="entry name" value="AA_permease_2"/>
    <property type="match status" value="1"/>
</dbReference>
<dbReference type="InterPro" id="IPR050598">
    <property type="entry name" value="AminoAcid_Transporter"/>
</dbReference>
<dbReference type="PANTHER" id="PTHR11785:SF512">
    <property type="entry name" value="SOBREMESA, ISOFORM B"/>
    <property type="match status" value="1"/>
</dbReference>
<dbReference type="RefSeq" id="WP_188552975.1">
    <property type="nucleotide sequence ID" value="NZ_BMGT01000001.1"/>
</dbReference>
<evidence type="ECO:0000256" key="2">
    <source>
        <dbReference type="ARBA" id="ARBA00022692"/>
    </source>
</evidence>
<comment type="subcellular location">
    <subcellularLocation>
        <location evidence="1">Membrane</location>
        <topology evidence="1">Multi-pass membrane protein</topology>
    </subcellularLocation>
</comment>
<keyword evidence="4 5" id="KW-0472">Membrane</keyword>
<evidence type="ECO:0000256" key="4">
    <source>
        <dbReference type="ARBA" id="ARBA00023136"/>
    </source>
</evidence>
<feature type="transmembrane region" description="Helical" evidence="5">
    <location>
        <begin position="97"/>
        <end position="114"/>
    </location>
</feature>
<name>A0A917M0L0_9BACT</name>
<reference evidence="6" key="1">
    <citation type="journal article" date="2014" name="Int. J. Syst. Evol. Microbiol.">
        <title>Complete genome sequence of Corynebacterium casei LMG S-19264T (=DSM 44701T), isolated from a smear-ripened cheese.</title>
        <authorList>
            <consortium name="US DOE Joint Genome Institute (JGI-PGF)"/>
            <person name="Walter F."/>
            <person name="Albersmeier A."/>
            <person name="Kalinowski J."/>
            <person name="Ruckert C."/>
        </authorList>
    </citation>
    <scope>NUCLEOTIDE SEQUENCE</scope>
    <source>
        <strain evidence="6">CGMCC 1.12997</strain>
    </source>
</reference>
<accession>A0A917M0L0</accession>
<evidence type="ECO:0000256" key="5">
    <source>
        <dbReference type="SAM" id="Phobius"/>
    </source>
</evidence>
<reference evidence="6" key="2">
    <citation type="submission" date="2020-09" db="EMBL/GenBank/DDBJ databases">
        <authorList>
            <person name="Sun Q."/>
            <person name="Zhou Y."/>
        </authorList>
    </citation>
    <scope>NUCLEOTIDE SEQUENCE</scope>
    <source>
        <strain evidence="6">CGMCC 1.12997</strain>
    </source>
</reference>
<organism evidence="6 7">
    <name type="scientific">Edaphobacter dinghuensis</name>
    <dbReference type="NCBI Taxonomy" id="1560005"/>
    <lineage>
        <taxon>Bacteria</taxon>
        <taxon>Pseudomonadati</taxon>
        <taxon>Acidobacteriota</taxon>
        <taxon>Terriglobia</taxon>
        <taxon>Terriglobales</taxon>
        <taxon>Acidobacteriaceae</taxon>
        <taxon>Edaphobacter</taxon>
    </lineage>
</organism>
<feature type="transmembrane region" description="Helical" evidence="5">
    <location>
        <begin position="277"/>
        <end position="302"/>
    </location>
</feature>
<feature type="transmembrane region" description="Helical" evidence="5">
    <location>
        <begin position="23"/>
        <end position="45"/>
    </location>
</feature>
<feature type="transmembrane region" description="Helical" evidence="5">
    <location>
        <begin position="331"/>
        <end position="357"/>
    </location>
</feature>
<dbReference type="GO" id="GO:0015179">
    <property type="term" value="F:L-amino acid transmembrane transporter activity"/>
    <property type="evidence" value="ECO:0007669"/>
    <property type="project" value="TreeGrafter"/>
</dbReference>
<feature type="transmembrane region" description="Helical" evidence="5">
    <location>
        <begin position="415"/>
        <end position="435"/>
    </location>
</feature>
<comment type="caution">
    <text evidence="6">The sequence shown here is derived from an EMBL/GenBank/DDBJ whole genome shotgun (WGS) entry which is preliminary data.</text>
</comment>
<keyword evidence="3 5" id="KW-1133">Transmembrane helix</keyword>
<feature type="transmembrane region" description="Helical" evidence="5">
    <location>
        <begin position="447"/>
        <end position="469"/>
    </location>
</feature>
<feature type="transmembrane region" description="Helical" evidence="5">
    <location>
        <begin position="57"/>
        <end position="77"/>
    </location>
</feature>
<feature type="transmembrane region" description="Helical" evidence="5">
    <location>
        <begin position="150"/>
        <end position="174"/>
    </location>
</feature>
<evidence type="ECO:0000313" key="7">
    <source>
        <dbReference type="Proteomes" id="UP000647241"/>
    </source>
</evidence>